<sequence>MKTIKSLLIMAAVLATPALAHAADGDSKKSVAIFAALIAVFAGVGTTFLAVYAANVKKNKK</sequence>
<proteinExistence type="predicted"/>
<protein>
    <submittedName>
        <fullName evidence="3">Uncharacterized protein</fullName>
    </submittedName>
</protein>
<evidence type="ECO:0000256" key="1">
    <source>
        <dbReference type="SAM" id="Phobius"/>
    </source>
</evidence>
<accession>A0A2N5DL79</accession>
<keyword evidence="1" id="KW-1133">Transmembrane helix</keyword>
<gene>
    <name evidence="3" type="ORF">SGCZBJ_08590</name>
</gene>
<keyword evidence="1" id="KW-0812">Transmembrane</keyword>
<keyword evidence="4" id="KW-1185">Reference proteome</keyword>
<dbReference type="Proteomes" id="UP000234479">
    <property type="component" value="Unassembled WGS sequence"/>
</dbReference>
<evidence type="ECO:0000313" key="4">
    <source>
        <dbReference type="Proteomes" id="UP000234479"/>
    </source>
</evidence>
<dbReference type="AlphaFoldDB" id="A0A2N5DL79"/>
<feature type="signal peptide" evidence="2">
    <location>
        <begin position="1"/>
        <end position="22"/>
    </location>
</feature>
<dbReference type="RefSeq" id="WP_101717591.1">
    <property type="nucleotide sequence ID" value="NZ_PJRS01000017.1"/>
</dbReference>
<evidence type="ECO:0000313" key="3">
    <source>
        <dbReference type="EMBL" id="PLR26810.1"/>
    </source>
</evidence>
<organism evidence="3 4">
    <name type="scientific">Caulobacter zeae</name>
    <dbReference type="NCBI Taxonomy" id="2055137"/>
    <lineage>
        <taxon>Bacteria</taxon>
        <taxon>Pseudomonadati</taxon>
        <taxon>Pseudomonadota</taxon>
        <taxon>Alphaproteobacteria</taxon>
        <taxon>Caulobacterales</taxon>
        <taxon>Caulobacteraceae</taxon>
        <taxon>Caulobacter</taxon>
    </lineage>
</organism>
<comment type="caution">
    <text evidence="3">The sequence shown here is derived from an EMBL/GenBank/DDBJ whole genome shotgun (WGS) entry which is preliminary data.</text>
</comment>
<evidence type="ECO:0000256" key="2">
    <source>
        <dbReference type="SAM" id="SignalP"/>
    </source>
</evidence>
<keyword evidence="1" id="KW-0472">Membrane</keyword>
<feature type="transmembrane region" description="Helical" evidence="1">
    <location>
        <begin position="32"/>
        <end position="54"/>
    </location>
</feature>
<feature type="chain" id="PRO_5014678632" evidence="2">
    <location>
        <begin position="23"/>
        <end position="61"/>
    </location>
</feature>
<dbReference type="EMBL" id="PJRS01000017">
    <property type="protein sequence ID" value="PLR26810.1"/>
    <property type="molecule type" value="Genomic_DNA"/>
</dbReference>
<name>A0A2N5DL79_9CAUL</name>
<reference evidence="3 4" key="1">
    <citation type="submission" date="2017-12" db="EMBL/GenBank/DDBJ databases">
        <title>The genome sequence of Caulobacter sp. 410.</title>
        <authorList>
            <person name="Gao J."/>
            <person name="Mao X."/>
            <person name="Sun J."/>
        </authorList>
    </citation>
    <scope>NUCLEOTIDE SEQUENCE [LARGE SCALE GENOMIC DNA]</scope>
    <source>
        <strain evidence="3 4">410</strain>
    </source>
</reference>
<keyword evidence="2" id="KW-0732">Signal</keyword>